<proteinExistence type="predicted"/>
<evidence type="ECO:0000313" key="3">
    <source>
        <dbReference type="Proteomes" id="UP001215280"/>
    </source>
</evidence>
<accession>A0AAD7IB56</accession>
<sequence length="484" mass="54956">MTTTWTPALSESPWGKAAPWSRHIPTQDKDINDLQKALDALVPAARIPVVLPRLIDDVKQYNTSYITRNSTQAGTLRSLLGIVEGTPAWSNDAKREVPNLFIPLLSLDMLLRVLDPRGLIPNVVAKGACHPLPSDSTQILPEATDWVTLAKDALELESEAQDLLEDAEFDYGEELLQWVGSFNGSLKPRQKIVSNLSDAGRALGFFFSWARSEIHKQGGSFNLDQDKLGAYVKKLAAARGASIEEAKIKKRMGKKKLDLGRFWRPLSTALSISPTLLLWSKNRIASLNFGGWELQQFWKDFGNERHVEPSVSSRLETAVWTCILGPFQLLLDTHYQKFMFWDQAIPLSQNRSRKIAGTKSTSKKNPFQIRSRKFAGTKSTSKKNPFQIRSRKFAGTKFTSKKTTQKKKKFKFVPANLRERNSPQKNYPKKKKFKFVPAKLRERNPPPKKIPFKFVPANLRERNSPQKKFPFKFVPANLRERNSP</sequence>
<protein>
    <submittedName>
        <fullName evidence="2">Uncharacterized protein</fullName>
    </submittedName>
</protein>
<gene>
    <name evidence="2" type="ORF">DFH07DRAFT_779142</name>
</gene>
<name>A0AAD7IB56_9AGAR</name>
<feature type="compositionally biased region" description="Basic residues" evidence="1">
    <location>
        <begin position="389"/>
        <end position="407"/>
    </location>
</feature>
<feature type="region of interest" description="Disordered" evidence="1">
    <location>
        <begin position="373"/>
        <end position="407"/>
    </location>
</feature>
<organism evidence="2 3">
    <name type="scientific">Mycena maculata</name>
    <dbReference type="NCBI Taxonomy" id="230809"/>
    <lineage>
        <taxon>Eukaryota</taxon>
        <taxon>Fungi</taxon>
        <taxon>Dikarya</taxon>
        <taxon>Basidiomycota</taxon>
        <taxon>Agaricomycotina</taxon>
        <taxon>Agaricomycetes</taxon>
        <taxon>Agaricomycetidae</taxon>
        <taxon>Agaricales</taxon>
        <taxon>Marasmiineae</taxon>
        <taxon>Mycenaceae</taxon>
        <taxon>Mycena</taxon>
    </lineage>
</organism>
<keyword evidence="3" id="KW-1185">Reference proteome</keyword>
<dbReference type="Proteomes" id="UP001215280">
    <property type="component" value="Unassembled WGS sequence"/>
</dbReference>
<evidence type="ECO:0000313" key="2">
    <source>
        <dbReference type="EMBL" id="KAJ7738089.1"/>
    </source>
</evidence>
<reference evidence="2" key="1">
    <citation type="submission" date="2023-03" db="EMBL/GenBank/DDBJ databases">
        <title>Massive genome expansion in bonnet fungi (Mycena s.s.) driven by repeated elements and novel gene families across ecological guilds.</title>
        <authorList>
            <consortium name="Lawrence Berkeley National Laboratory"/>
            <person name="Harder C.B."/>
            <person name="Miyauchi S."/>
            <person name="Viragh M."/>
            <person name="Kuo A."/>
            <person name="Thoen E."/>
            <person name="Andreopoulos B."/>
            <person name="Lu D."/>
            <person name="Skrede I."/>
            <person name="Drula E."/>
            <person name="Henrissat B."/>
            <person name="Morin E."/>
            <person name="Kohler A."/>
            <person name="Barry K."/>
            <person name="LaButti K."/>
            <person name="Morin E."/>
            <person name="Salamov A."/>
            <person name="Lipzen A."/>
            <person name="Mereny Z."/>
            <person name="Hegedus B."/>
            <person name="Baldrian P."/>
            <person name="Stursova M."/>
            <person name="Weitz H."/>
            <person name="Taylor A."/>
            <person name="Grigoriev I.V."/>
            <person name="Nagy L.G."/>
            <person name="Martin F."/>
            <person name="Kauserud H."/>
        </authorList>
    </citation>
    <scope>NUCLEOTIDE SEQUENCE</scope>
    <source>
        <strain evidence="2">CBHHK188m</strain>
    </source>
</reference>
<dbReference type="AlphaFoldDB" id="A0AAD7IB56"/>
<evidence type="ECO:0000256" key="1">
    <source>
        <dbReference type="SAM" id="MobiDB-lite"/>
    </source>
</evidence>
<dbReference type="EMBL" id="JARJLG010000139">
    <property type="protein sequence ID" value="KAJ7738089.1"/>
    <property type="molecule type" value="Genomic_DNA"/>
</dbReference>
<comment type="caution">
    <text evidence="2">The sequence shown here is derived from an EMBL/GenBank/DDBJ whole genome shotgun (WGS) entry which is preliminary data.</text>
</comment>